<dbReference type="Gene3D" id="3.20.20.450">
    <property type="entry name" value="EAL domain"/>
    <property type="match status" value="1"/>
</dbReference>
<reference evidence="3 4" key="1">
    <citation type="submission" date="2020-03" db="EMBL/GenBank/DDBJ databases">
        <title>Genomic Encyclopedia of Type Strains, Phase IV (KMG-IV): sequencing the most valuable type-strain genomes for metagenomic binning, comparative biology and taxonomic classification.</title>
        <authorList>
            <person name="Goeker M."/>
        </authorList>
    </citation>
    <scope>NUCLEOTIDE SEQUENCE [LARGE SCALE GENOMIC DNA]</scope>
    <source>
        <strain evidence="3 4">DSM 27651</strain>
    </source>
</reference>
<evidence type="ECO:0000259" key="1">
    <source>
        <dbReference type="PROSITE" id="PS50883"/>
    </source>
</evidence>
<dbReference type="Gene3D" id="3.30.70.270">
    <property type="match status" value="1"/>
</dbReference>
<keyword evidence="4" id="KW-1185">Reference proteome</keyword>
<dbReference type="InterPro" id="IPR011006">
    <property type="entry name" value="CheY-like_superfamily"/>
</dbReference>
<evidence type="ECO:0000313" key="4">
    <source>
        <dbReference type="Proteomes" id="UP000734218"/>
    </source>
</evidence>
<dbReference type="Pfam" id="PF00990">
    <property type="entry name" value="GGDEF"/>
    <property type="match status" value="1"/>
</dbReference>
<organism evidence="3 4">
    <name type="scientific">Sphingomonas jejuensis</name>
    <dbReference type="NCBI Taxonomy" id="904715"/>
    <lineage>
        <taxon>Bacteria</taxon>
        <taxon>Pseudomonadati</taxon>
        <taxon>Pseudomonadota</taxon>
        <taxon>Alphaproteobacteria</taxon>
        <taxon>Sphingomonadales</taxon>
        <taxon>Sphingomonadaceae</taxon>
        <taxon>Sphingomonas</taxon>
    </lineage>
</organism>
<dbReference type="PANTHER" id="PTHR33121:SF79">
    <property type="entry name" value="CYCLIC DI-GMP PHOSPHODIESTERASE PDED-RELATED"/>
    <property type="match status" value="1"/>
</dbReference>
<dbReference type="PROSITE" id="PS50883">
    <property type="entry name" value="EAL"/>
    <property type="match status" value="1"/>
</dbReference>
<protein>
    <submittedName>
        <fullName evidence="3">EAL domain-containing protein (Putative c-di-GMP-specific phosphodiesterase class I)/GGDEF domain-containing protein/DNA-binding response OmpR family regulator</fullName>
    </submittedName>
</protein>
<sequence length="658" mass="69967">MEPLFLLSFRHRDELAQAASRAGWQPIAARRQEDANRRFVSSGAVIAVVDARGALEEGIASLTALAGAAEANASGLLMLLSRGDVGALDRVFAAGATHYLASPFGDDEFAQALRFVARHAERVGGQRRPDQPALSWELDTSTGSLALSEPLAERLKVDPPSSFSRFMRLLDKRDRRAAVEAARRLDAGDVATAFAHTLPGGGRAAHHLSRADEGERIGGRIEQLEDGQERRSGGRDVLTGLADGVAARHWIARRLGEGRPVTLLQIALARFDGINEAYGRAAGDALLTAAARRVERLSAEVVGRGGLVARIAGAEFLIGVAGDDMLERVRLLASQLLDALARPFVADTAVLTLGSHGGITESLAGETEPGDLLRRASAALSDARIGDGDPIRVLAGDKARDEQMSRRLEADLREALAGDGIEILYQPQARLPDGAIVGVEALARWRHPTLGLLGAETLFAAGEGAGLSLPLSNLLQRRAIEGAVAWPPALQHLTLSINVTAADVAQPDFDERVLALTDETGFPRHRLTIEVTEGDLIADLAQAADLLAKLRAARCRVAIDDFGTGYSSLAYLKALPLDYLKIDKRLAQDIAGTTRDRVVVRGVIEMARSLGLRVVAEGVETAEQLALLAAEGCTSYQGYLCAPPLSTDELVTLVAPVD</sequence>
<gene>
    <name evidence="3" type="ORF">GGR88_000909</name>
</gene>
<dbReference type="SUPFAM" id="SSF52172">
    <property type="entry name" value="CheY-like"/>
    <property type="match status" value="1"/>
</dbReference>
<dbReference type="Proteomes" id="UP000734218">
    <property type="component" value="Unassembled WGS sequence"/>
</dbReference>
<evidence type="ECO:0000259" key="2">
    <source>
        <dbReference type="PROSITE" id="PS50887"/>
    </source>
</evidence>
<dbReference type="InterPro" id="IPR001633">
    <property type="entry name" value="EAL_dom"/>
</dbReference>
<dbReference type="Pfam" id="PF00563">
    <property type="entry name" value="EAL"/>
    <property type="match status" value="1"/>
</dbReference>
<dbReference type="SUPFAM" id="SSF55073">
    <property type="entry name" value="Nucleotide cyclase"/>
    <property type="match status" value="1"/>
</dbReference>
<comment type="caution">
    <text evidence="3">The sequence shown here is derived from an EMBL/GenBank/DDBJ whole genome shotgun (WGS) entry which is preliminary data.</text>
</comment>
<dbReference type="InterPro" id="IPR000160">
    <property type="entry name" value="GGDEF_dom"/>
</dbReference>
<dbReference type="SMART" id="SM00052">
    <property type="entry name" value="EAL"/>
    <property type="match status" value="1"/>
</dbReference>
<dbReference type="EMBL" id="JAATJE010000001">
    <property type="protein sequence ID" value="NJC33435.1"/>
    <property type="molecule type" value="Genomic_DNA"/>
</dbReference>
<feature type="domain" description="EAL" evidence="1">
    <location>
        <begin position="405"/>
        <end position="658"/>
    </location>
</feature>
<name>A0ABX0XJL9_9SPHN</name>
<dbReference type="InterPro" id="IPR043128">
    <property type="entry name" value="Rev_trsase/Diguanyl_cyclase"/>
</dbReference>
<dbReference type="InterPro" id="IPR029787">
    <property type="entry name" value="Nucleotide_cyclase"/>
</dbReference>
<dbReference type="SUPFAM" id="SSF141868">
    <property type="entry name" value="EAL domain-like"/>
    <property type="match status" value="1"/>
</dbReference>
<dbReference type="PANTHER" id="PTHR33121">
    <property type="entry name" value="CYCLIC DI-GMP PHOSPHODIESTERASE PDEF"/>
    <property type="match status" value="1"/>
</dbReference>
<dbReference type="PROSITE" id="PS50887">
    <property type="entry name" value="GGDEF"/>
    <property type="match status" value="1"/>
</dbReference>
<dbReference type="InterPro" id="IPR050706">
    <property type="entry name" value="Cyclic-di-GMP_PDE-like"/>
</dbReference>
<dbReference type="SMART" id="SM00267">
    <property type="entry name" value="GGDEF"/>
    <property type="match status" value="1"/>
</dbReference>
<dbReference type="CDD" id="cd01948">
    <property type="entry name" value="EAL"/>
    <property type="match status" value="1"/>
</dbReference>
<dbReference type="CDD" id="cd01949">
    <property type="entry name" value="GGDEF"/>
    <property type="match status" value="1"/>
</dbReference>
<feature type="domain" description="GGDEF" evidence="2">
    <location>
        <begin position="259"/>
        <end position="396"/>
    </location>
</feature>
<dbReference type="InterPro" id="IPR035919">
    <property type="entry name" value="EAL_sf"/>
</dbReference>
<accession>A0ABX0XJL9</accession>
<dbReference type="RefSeq" id="WP_245196443.1">
    <property type="nucleotide sequence ID" value="NZ_JAATJE010000001.1"/>
</dbReference>
<evidence type="ECO:0000313" key="3">
    <source>
        <dbReference type="EMBL" id="NJC33435.1"/>
    </source>
</evidence>
<proteinExistence type="predicted"/>